<dbReference type="Proteomes" id="UP000652847">
    <property type="component" value="Unassembled WGS sequence"/>
</dbReference>
<proteinExistence type="predicted"/>
<feature type="domain" description="HTH deoR-type" evidence="4">
    <location>
        <begin position="3"/>
        <end position="58"/>
    </location>
</feature>
<protein>
    <submittedName>
        <fullName evidence="5">DeoR/GlpR transcriptional regulator</fullName>
    </submittedName>
</protein>
<evidence type="ECO:0000313" key="6">
    <source>
        <dbReference type="Proteomes" id="UP000652847"/>
    </source>
</evidence>
<dbReference type="PANTHER" id="PTHR30363">
    <property type="entry name" value="HTH-TYPE TRANSCRIPTIONAL REGULATOR SRLR-RELATED"/>
    <property type="match status" value="1"/>
</dbReference>
<dbReference type="Pfam" id="PF08220">
    <property type="entry name" value="HTH_DeoR"/>
    <property type="match status" value="1"/>
</dbReference>
<dbReference type="SUPFAM" id="SSF46785">
    <property type="entry name" value="Winged helix' DNA-binding domain"/>
    <property type="match status" value="1"/>
</dbReference>
<dbReference type="Gene3D" id="3.40.50.1360">
    <property type="match status" value="1"/>
</dbReference>
<dbReference type="PROSITE" id="PS00894">
    <property type="entry name" value="HTH_DEOR_1"/>
    <property type="match status" value="1"/>
</dbReference>
<dbReference type="PROSITE" id="PS51000">
    <property type="entry name" value="HTH_DEOR_2"/>
    <property type="match status" value="1"/>
</dbReference>
<dbReference type="PANTHER" id="PTHR30363:SF56">
    <property type="entry name" value="TRANSCRIPTIONAL REGULATOR, DEOR FAMILY"/>
    <property type="match status" value="1"/>
</dbReference>
<evidence type="ECO:0000256" key="3">
    <source>
        <dbReference type="ARBA" id="ARBA00023163"/>
    </source>
</evidence>
<dbReference type="GO" id="GO:0003677">
    <property type="term" value="F:DNA binding"/>
    <property type="evidence" value="ECO:0007669"/>
    <property type="project" value="UniProtKB-KW"/>
</dbReference>
<sequence>MLTQQRHEIILKLLREKGSITVTEVRDLLDTSESTVRRDITALDKEGKLEKVFGGAVELKERVTAYEYSVAEKMGLKLEEKHRIARYAAGLIQDEDFVYIDAGTTTGDMLKFLQVTRAVFVTNAVAHAQSLAERGFKVFLVGGELKGSTEAVIGNQAMNTLREYHFTKGFFGTNGITKKSGCTTPDANEAAVKSAAMQQCRECYVLCDSSKFDNISSVTFADFYRSTVITDKIPAGYEDCSNLVEVPKE</sequence>
<dbReference type="AlphaFoldDB" id="A0A8I0ABK3"/>
<dbReference type="Gene3D" id="1.10.10.10">
    <property type="entry name" value="Winged helix-like DNA-binding domain superfamily/Winged helix DNA-binding domain"/>
    <property type="match status" value="1"/>
</dbReference>
<keyword evidence="2" id="KW-0238">DNA-binding</keyword>
<dbReference type="InterPro" id="IPR037171">
    <property type="entry name" value="NagB/RpiA_transferase-like"/>
</dbReference>
<dbReference type="SUPFAM" id="SSF100950">
    <property type="entry name" value="NagB/RpiA/CoA transferase-like"/>
    <property type="match status" value="1"/>
</dbReference>
<keyword evidence="6" id="KW-1185">Reference proteome</keyword>
<keyword evidence="3" id="KW-0804">Transcription</keyword>
<name>A0A8I0ABK3_9FIRM</name>
<comment type="caution">
    <text evidence="5">The sequence shown here is derived from an EMBL/GenBank/DDBJ whole genome shotgun (WGS) entry which is preliminary data.</text>
</comment>
<evidence type="ECO:0000313" key="5">
    <source>
        <dbReference type="EMBL" id="MBC5652239.1"/>
    </source>
</evidence>
<dbReference type="InterPro" id="IPR036388">
    <property type="entry name" value="WH-like_DNA-bd_sf"/>
</dbReference>
<reference evidence="5 6" key="1">
    <citation type="submission" date="2020-08" db="EMBL/GenBank/DDBJ databases">
        <title>Genome public.</title>
        <authorList>
            <person name="Liu C."/>
            <person name="Sun Q."/>
        </authorList>
    </citation>
    <scope>NUCLEOTIDE SEQUENCE [LARGE SCALE GENOMIC DNA]</scope>
    <source>
        <strain evidence="5 6">BX17</strain>
    </source>
</reference>
<organism evidence="5 6">
    <name type="scientific">Blautia segnis</name>
    <dbReference type="NCBI Taxonomy" id="2763030"/>
    <lineage>
        <taxon>Bacteria</taxon>
        <taxon>Bacillati</taxon>
        <taxon>Bacillota</taxon>
        <taxon>Clostridia</taxon>
        <taxon>Lachnospirales</taxon>
        <taxon>Lachnospiraceae</taxon>
        <taxon>Blautia</taxon>
    </lineage>
</organism>
<evidence type="ECO:0000256" key="2">
    <source>
        <dbReference type="ARBA" id="ARBA00023125"/>
    </source>
</evidence>
<keyword evidence="1" id="KW-0805">Transcription regulation</keyword>
<dbReference type="InterPro" id="IPR001034">
    <property type="entry name" value="DeoR_HTH"/>
</dbReference>
<dbReference type="InterPro" id="IPR036390">
    <property type="entry name" value="WH_DNA-bd_sf"/>
</dbReference>
<dbReference type="InterPro" id="IPR018356">
    <property type="entry name" value="Tscrpt_reg_HTH_DeoR_CS"/>
</dbReference>
<dbReference type="PRINTS" id="PR00037">
    <property type="entry name" value="HTHLACR"/>
</dbReference>
<accession>A0A8I0ABK3</accession>
<dbReference type="Pfam" id="PF00455">
    <property type="entry name" value="DeoRC"/>
    <property type="match status" value="1"/>
</dbReference>
<dbReference type="InterPro" id="IPR050313">
    <property type="entry name" value="Carb_Metab_HTH_regulators"/>
</dbReference>
<evidence type="ECO:0000256" key="1">
    <source>
        <dbReference type="ARBA" id="ARBA00023015"/>
    </source>
</evidence>
<dbReference type="EMBL" id="JACOOT010000033">
    <property type="protein sequence ID" value="MBC5652239.1"/>
    <property type="molecule type" value="Genomic_DNA"/>
</dbReference>
<evidence type="ECO:0000259" key="4">
    <source>
        <dbReference type="PROSITE" id="PS51000"/>
    </source>
</evidence>
<dbReference type="RefSeq" id="WP_021925469.1">
    <property type="nucleotide sequence ID" value="NZ_JACOOT010000033.1"/>
</dbReference>
<dbReference type="SMART" id="SM01134">
    <property type="entry name" value="DeoRC"/>
    <property type="match status" value="1"/>
</dbReference>
<gene>
    <name evidence="5" type="ORF">H8S54_14285</name>
</gene>
<dbReference type="SMART" id="SM00420">
    <property type="entry name" value="HTH_DEOR"/>
    <property type="match status" value="1"/>
</dbReference>
<dbReference type="InterPro" id="IPR014036">
    <property type="entry name" value="DeoR-like_C"/>
</dbReference>
<dbReference type="GO" id="GO:0003700">
    <property type="term" value="F:DNA-binding transcription factor activity"/>
    <property type="evidence" value="ECO:0007669"/>
    <property type="project" value="InterPro"/>
</dbReference>